<feature type="compositionally biased region" description="Basic residues" evidence="11">
    <location>
        <begin position="9"/>
        <end position="24"/>
    </location>
</feature>
<comment type="subcellular location">
    <subcellularLocation>
        <location evidence="1 9">Cell membrane</location>
        <topology evidence="1 9">Multi-pass membrane protein</topology>
    </subcellularLocation>
</comment>
<keyword evidence="14" id="KW-1185">Reference proteome</keyword>
<dbReference type="InterPro" id="IPR035906">
    <property type="entry name" value="MetI-like_sf"/>
</dbReference>
<dbReference type="Gene3D" id="1.20.58.370">
    <property type="entry name" value="MalF N-terminal region-like"/>
    <property type="match status" value="1"/>
</dbReference>
<evidence type="ECO:0000256" key="1">
    <source>
        <dbReference type="ARBA" id="ARBA00004651"/>
    </source>
</evidence>
<dbReference type="Proteomes" id="UP000215694">
    <property type="component" value="Unassembled WGS sequence"/>
</dbReference>
<feature type="transmembrane region" description="Helical" evidence="9">
    <location>
        <begin position="36"/>
        <end position="60"/>
    </location>
</feature>
<feature type="domain" description="ABC transmembrane type-1" evidence="12">
    <location>
        <begin position="96"/>
        <end position="318"/>
    </location>
</feature>
<evidence type="ECO:0000256" key="10">
    <source>
        <dbReference type="RuleBase" id="RU367050"/>
    </source>
</evidence>
<evidence type="ECO:0000259" key="12">
    <source>
        <dbReference type="PROSITE" id="PS50928"/>
    </source>
</evidence>
<dbReference type="GO" id="GO:0042956">
    <property type="term" value="P:maltodextrin transmembrane transport"/>
    <property type="evidence" value="ECO:0007669"/>
    <property type="project" value="TreeGrafter"/>
</dbReference>
<protein>
    <recommendedName>
        <fullName evidence="10">Maltose/maltodextrin transport system permease protein</fullName>
    </recommendedName>
</protein>
<feature type="transmembrane region" description="Helical" evidence="9">
    <location>
        <begin position="299"/>
        <end position="319"/>
    </location>
</feature>
<feature type="transmembrane region" description="Helical" evidence="9">
    <location>
        <begin position="95"/>
        <end position="122"/>
    </location>
</feature>
<comment type="similarity">
    <text evidence="2 10">Belongs to the binding-protein-dependent transport system permease family. MalFG subfamily.</text>
</comment>
<dbReference type="GO" id="GO:1990060">
    <property type="term" value="C:maltose transport complex"/>
    <property type="evidence" value="ECO:0007669"/>
    <property type="project" value="TreeGrafter"/>
</dbReference>
<evidence type="ECO:0000256" key="5">
    <source>
        <dbReference type="ARBA" id="ARBA00022597"/>
    </source>
</evidence>
<dbReference type="PROSITE" id="PS50928">
    <property type="entry name" value="ABC_TM1"/>
    <property type="match status" value="1"/>
</dbReference>
<dbReference type="GO" id="GO:0015423">
    <property type="term" value="F:ABC-type maltose transporter activity"/>
    <property type="evidence" value="ECO:0007669"/>
    <property type="project" value="TreeGrafter"/>
</dbReference>
<evidence type="ECO:0000313" key="14">
    <source>
        <dbReference type="Proteomes" id="UP000215694"/>
    </source>
</evidence>
<keyword evidence="7 9" id="KW-1133">Transmembrane helix</keyword>
<dbReference type="InterPro" id="IPR035277">
    <property type="entry name" value="MalF_N"/>
</dbReference>
<evidence type="ECO:0000256" key="11">
    <source>
        <dbReference type="SAM" id="MobiDB-lite"/>
    </source>
</evidence>
<evidence type="ECO:0000256" key="4">
    <source>
        <dbReference type="ARBA" id="ARBA00022475"/>
    </source>
</evidence>
<accession>A0A371J2B9</accession>
<keyword evidence="3 9" id="KW-0813">Transport</keyword>
<gene>
    <name evidence="13" type="ORF">CHL78_011325</name>
</gene>
<proteinExistence type="inferred from homology"/>
<dbReference type="Pfam" id="PF00528">
    <property type="entry name" value="BPD_transp_1"/>
    <property type="match status" value="1"/>
</dbReference>
<feature type="transmembrane region" description="Helical" evidence="9">
    <location>
        <begin position="134"/>
        <end position="154"/>
    </location>
</feature>
<comment type="function">
    <text evidence="10">Part of the ABC transporter complex MalEFGK involved in maltose/maltodextrin import. Probably responsible for the translocation of the substrate across the membrane.</text>
</comment>
<name>A0A371J2B9_9FIRM</name>
<dbReference type="AlphaFoldDB" id="A0A371J2B9"/>
<keyword evidence="6 9" id="KW-0812">Transmembrane</keyword>
<sequence>MQATEGSKNKHKQRPLNKPKSKSRVGIKDTLKSAPYLLPSMISILIFTVFPILYTIYISFTNYTMYTPSEEVTFVGLANFVEVLTGPFSKVFFPVFAWTLIFAILGTLGNFFVGLFTAIILNNKNIKERGIYKAILVLPWALPATIAILSWQGLLNGSYGAINNALLNLHIIAEPIQWLTNPMWARVAILMVTIWLGFPYMMNVCSGALAAIPKSYYEAAEVDGASKFTQFTKITIPSIAQTAYPLVISSFAFNFNNFGAAFLITQGGPARVATQFAGYTDILASVNYKLSTQFGRYEIASAISIMIFILIASISYYQMKKSGQFEEVE</sequence>
<evidence type="ECO:0000256" key="3">
    <source>
        <dbReference type="ARBA" id="ARBA00022448"/>
    </source>
</evidence>
<dbReference type="OrthoDB" id="9778687at2"/>
<evidence type="ECO:0000256" key="6">
    <source>
        <dbReference type="ARBA" id="ARBA00022692"/>
    </source>
</evidence>
<evidence type="ECO:0000256" key="7">
    <source>
        <dbReference type="ARBA" id="ARBA00022989"/>
    </source>
</evidence>
<dbReference type="PANTHER" id="PTHR47314">
    <property type="entry name" value="MALTOSE/MALTODEXTRIN TRANSPORT SYSTEM PERMEASE PROTEIN MALF"/>
    <property type="match status" value="1"/>
</dbReference>
<dbReference type="CDD" id="cd06261">
    <property type="entry name" value="TM_PBP2"/>
    <property type="match status" value="1"/>
</dbReference>
<dbReference type="SUPFAM" id="SSF161098">
    <property type="entry name" value="MetI-like"/>
    <property type="match status" value="1"/>
</dbReference>
<keyword evidence="5 10" id="KW-0762">Sugar transport</keyword>
<dbReference type="RefSeq" id="WP_094368034.1">
    <property type="nucleotide sequence ID" value="NZ_NOJY02000018.1"/>
</dbReference>
<evidence type="ECO:0000256" key="9">
    <source>
        <dbReference type="RuleBase" id="RU363032"/>
    </source>
</evidence>
<keyword evidence="4 10" id="KW-1003">Cell membrane</keyword>
<comment type="caution">
    <text evidence="10">Lacks conserved residue(s) required for the propagation of feature annotation.</text>
</comment>
<feature type="transmembrane region" description="Helical" evidence="9">
    <location>
        <begin position="183"/>
        <end position="202"/>
    </location>
</feature>
<comment type="caution">
    <text evidence="13">The sequence shown here is derived from an EMBL/GenBank/DDBJ whole genome shotgun (WGS) entry which is preliminary data.</text>
</comment>
<dbReference type="EMBL" id="NOJY02000018">
    <property type="protein sequence ID" value="RDY26920.1"/>
    <property type="molecule type" value="Genomic_DNA"/>
</dbReference>
<evidence type="ECO:0000256" key="8">
    <source>
        <dbReference type="ARBA" id="ARBA00023136"/>
    </source>
</evidence>
<keyword evidence="8 9" id="KW-0472">Membrane</keyword>
<dbReference type="SUPFAM" id="SSF160964">
    <property type="entry name" value="MalF N-terminal region-like"/>
    <property type="match status" value="1"/>
</dbReference>
<reference evidence="13 14" key="1">
    <citation type="journal article" date="2017" name="Genome Announc.">
        <title>Draft Genome Sequence of Romboutsia weinsteinii sp. nov. Strain CCRI-19649(T) Isolated from Surface Water.</title>
        <authorList>
            <person name="Maheux A.F."/>
            <person name="Boudreau D.K."/>
            <person name="Berube E."/>
            <person name="Boissinot M."/>
            <person name="Cantin P."/>
            <person name="Raymond F."/>
            <person name="Corbeil J."/>
            <person name="Omar R.F."/>
            <person name="Bergeron M.G."/>
        </authorList>
    </citation>
    <scope>NUCLEOTIDE SEQUENCE [LARGE SCALE GENOMIC DNA]</scope>
    <source>
        <strain evidence="13 14">CCRI-19649</strain>
    </source>
</reference>
<evidence type="ECO:0000313" key="13">
    <source>
        <dbReference type="EMBL" id="RDY26920.1"/>
    </source>
</evidence>
<evidence type="ECO:0000256" key="2">
    <source>
        <dbReference type="ARBA" id="ARBA00009047"/>
    </source>
</evidence>
<organism evidence="13 14">
    <name type="scientific">Romboutsia weinsteinii</name>
    <dbReference type="NCBI Taxonomy" id="2020949"/>
    <lineage>
        <taxon>Bacteria</taxon>
        <taxon>Bacillati</taxon>
        <taxon>Bacillota</taxon>
        <taxon>Clostridia</taxon>
        <taxon>Peptostreptococcales</taxon>
        <taxon>Peptostreptococcaceae</taxon>
        <taxon>Romboutsia</taxon>
    </lineage>
</organism>
<dbReference type="InterPro" id="IPR000515">
    <property type="entry name" value="MetI-like"/>
</dbReference>
<dbReference type="Gene3D" id="1.10.3720.10">
    <property type="entry name" value="MetI-like"/>
    <property type="match status" value="1"/>
</dbReference>
<dbReference type="PANTHER" id="PTHR47314:SF1">
    <property type="entry name" value="MALTOSE_MALTODEXTRIN TRANSPORT SYSTEM PERMEASE PROTEIN MALF"/>
    <property type="match status" value="1"/>
</dbReference>
<feature type="region of interest" description="Disordered" evidence="11">
    <location>
        <begin position="1"/>
        <end position="24"/>
    </location>
</feature>